<accession>A0A1G8XWV9</accession>
<proteinExistence type="predicted"/>
<feature type="domain" description="PSP1 C-terminal" evidence="2">
    <location>
        <begin position="58"/>
        <end position="144"/>
    </location>
</feature>
<dbReference type="PROSITE" id="PS51411">
    <property type="entry name" value="PSP1_C"/>
    <property type="match status" value="1"/>
</dbReference>
<evidence type="ECO:0000313" key="3">
    <source>
        <dbReference type="EMBL" id="SDJ94260.1"/>
    </source>
</evidence>
<dbReference type="NCBIfam" id="NF041131">
    <property type="entry name" value="RicT_YaaT_fam"/>
    <property type="match status" value="1"/>
</dbReference>
<feature type="region of interest" description="Disordered" evidence="1">
    <location>
        <begin position="267"/>
        <end position="289"/>
    </location>
</feature>
<dbReference type="AlphaFoldDB" id="A0A1G8XWV9"/>
<sequence length="289" mass="31716">MGMIMAVSFTRYGRLYYLDPGGLSPKVGDKVLVPTDSGPEVAECVWAPQYTSEDIDGLPVCAGLAGEEHLNRDEANKRRRAEARSVSKRLIKRHTLPMKVVGIDYLDEDNVYTVYFSAPHRVDFRALVRDLARNLRARVELRQIGPRDEARLQGGIGPCGRDLCCATFLKDFEPVSVRMAKDQDLPVNPLRIAGACGRLMCCLKYEHPLYVETRNRMPRAGSRVSTPQGDGTVVGHNVPSDTVTVRLDDGGRRCACPSASVCSPRIQHEKMYGPEQEPGDEGDGGAGGS</sequence>
<protein>
    <submittedName>
        <fullName evidence="3">Cell fate regulator YaaT, PSP1 superfamily (Controls sporulation, competence, biofilm development)</fullName>
    </submittedName>
</protein>
<dbReference type="EMBL" id="FNDJ01000013">
    <property type="protein sequence ID" value="SDJ94260.1"/>
    <property type="molecule type" value="Genomic_DNA"/>
</dbReference>
<reference evidence="3 4" key="1">
    <citation type="submission" date="2016-10" db="EMBL/GenBank/DDBJ databases">
        <authorList>
            <person name="de Groot N.N."/>
        </authorList>
    </citation>
    <scope>NUCLEOTIDE SEQUENCE [LARGE SCALE GENOMIC DNA]</scope>
    <source>
        <strain evidence="3 4">CGMCC 4.6533</strain>
    </source>
</reference>
<dbReference type="PANTHER" id="PTHR43830:SF3">
    <property type="entry name" value="PROTEIN PSP1"/>
    <property type="match status" value="1"/>
</dbReference>
<keyword evidence="4" id="KW-1185">Reference proteome</keyword>
<organism evidence="3 4">
    <name type="scientific">Nonomuraea jiangxiensis</name>
    <dbReference type="NCBI Taxonomy" id="633440"/>
    <lineage>
        <taxon>Bacteria</taxon>
        <taxon>Bacillati</taxon>
        <taxon>Actinomycetota</taxon>
        <taxon>Actinomycetes</taxon>
        <taxon>Streptosporangiales</taxon>
        <taxon>Streptosporangiaceae</taxon>
        <taxon>Nonomuraea</taxon>
    </lineage>
</organism>
<dbReference type="GO" id="GO:0005737">
    <property type="term" value="C:cytoplasm"/>
    <property type="evidence" value="ECO:0007669"/>
    <property type="project" value="TreeGrafter"/>
</dbReference>
<gene>
    <name evidence="3" type="ORF">SAMN05421869_11382</name>
</gene>
<dbReference type="PANTHER" id="PTHR43830">
    <property type="entry name" value="PROTEIN PSP1"/>
    <property type="match status" value="1"/>
</dbReference>
<dbReference type="Pfam" id="PF04468">
    <property type="entry name" value="PSP1"/>
    <property type="match status" value="1"/>
</dbReference>
<dbReference type="STRING" id="633440.SAMN05421869_11382"/>
<dbReference type="Proteomes" id="UP000199202">
    <property type="component" value="Unassembled WGS sequence"/>
</dbReference>
<evidence type="ECO:0000259" key="2">
    <source>
        <dbReference type="PROSITE" id="PS51411"/>
    </source>
</evidence>
<name>A0A1G8XWV9_9ACTN</name>
<feature type="region of interest" description="Disordered" evidence="1">
    <location>
        <begin position="220"/>
        <end position="239"/>
    </location>
</feature>
<evidence type="ECO:0000256" key="1">
    <source>
        <dbReference type="SAM" id="MobiDB-lite"/>
    </source>
</evidence>
<dbReference type="InterPro" id="IPR007557">
    <property type="entry name" value="PSP1_C"/>
</dbReference>
<evidence type="ECO:0000313" key="4">
    <source>
        <dbReference type="Proteomes" id="UP000199202"/>
    </source>
</evidence>
<dbReference type="InterPro" id="IPR047767">
    <property type="entry name" value="PSP1-like"/>
</dbReference>